<comment type="caution">
    <text evidence="2">The sequence shown here is derived from an EMBL/GenBank/DDBJ whole genome shotgun (WGS) entry which is preliminary data.</text>
</comment>
<dbReference type="PANTHER" id="PTHR41521">
    <property type="match status" value="1"/>
</dbReference>
<dbReference type="PANTHER" id="PTHR41521:SF4">
    <property type="entry name" value="BLR0684 PROTEIN"/>
    <property type="match status" value="1"/>
</dbReference>
<dbReference type="InterPro" id="IPR011008">
    <property type="entry name" value="Dimeric_a/b-barrel"/>
</dbReference>
<keyword evidence="3" id="KW-1185">Reference proteome</keyword>
<protein>
    <submittedName>
        <fullName evidence="2">DUF1330 domain-containing protein</fullName>
    </submittedName>
</protein>
<dbReference type="EMBL" id="PYXZ01000001">
    <property type="protein sequence ID" value="PUA83126.1"/>
    <property type="molecule type" value="Genomic_DNA"/>
</dbReference>
<organism evidence="2 3">
    <name type="scientific">Nocardioides currus</name>
    <dbReference type="NCBI Taxonomy" id="2133958"/>
    <lineage>
        <taxon>Bacteria</taxon>
        <taxon>Bacillati</taxon>
        <taxon>Actinomycetota</taxon>
        <taxon>Actinomycetes</taxon>
        <taxon>Propionibacteriales</taxon>
        <taxon>Nocardioidaceae</taxon>
        <taxon>Nocardioides</taxon>
    </lineage>
</organism>
<accession>A0A2R7Z3P9</accession>
<gene>
    <name evidence="2" type="ORF">C7S10_03680</name>
</gene>
<sequence length="113" mass="11971">MRAYAIAHLRDVDLGEAIIDYLSRIDATLAPFGGRFLVHGGDVAGVEGDWGGDVIIIEFPDRESARGWYDSPAYQAILPLRTEHSDGVAAIVSGVPTGYRAVDGLAALLATST</sequence>
<dbReference type="AlphaFoldDB" id="A0A2R7Z3P9"/>
<evidence type="ECO:0000313" key="2">
    <source>
        <dbReference type="EMBL" id="PUA83126.1"/>
    </source>
</evidence>
<dbReference type="OrthoDB" id="9806380at2"/>
<dbReference type="Pfam" id="PF07045">
    <property type="entry name" value="DUF1330"/>
    <property type="match status" value="1"/>
</dbReference>
<evidence type="ECO:0000313" key="3">
    <source>
        <dbReference type="Proteomes" id="UP000244867"/>
    </source>
</evidence>
<name>A0A2R7Z3P9_9ACTN</name>
<dbReference type="Proteomes" id="UP000244867">
    <property type="component" value="Unassembled WGS sequence"/>
</dbReference>
<dbReference type="SUPFAM" id="SSF54909">
    <property type="entry name" value="Dimeric alpha+beta barrel"/>
    <property type="match status" value="1"/>
</dbReference>
<evidence type="ECO:0000259" key="1">
    <source>
        <dbReference type="Pfam" id="PF07045"/>
    </source>
</evidence>
<feature type="domain" description="DUF1330" evidence="1">
    <location>
        <begin position="3"/>
        <end position="95"/>
    </location>
</feature>
<dbReference type="InterPro" id="IPR010753">
    <property type="entry name" value="DUF1330"/>
</dbReference>
<reference evidence="2 3" key="1">
    <citation type="submission" date="2018-03" db="EMBL/GenBank/DDBJ databases">
        <authorList>
            <person name="Keele B.F."/>
        </authorList>
    </citation>
    <scope>NUCLEOTIDE SEQUENCE [LARGE SCALE GENOMIC DNA]</scope>
    <source>
        <strain evidence="2 3">IB-3</strain>
    </source>
</reference>
<proteinExistence type="predicted"/>
<dbReference type="Gene3D" id="3.30.70.100">
    <property type="match status" value="1"/>
</dbReference>